<protein>
    <submittedName>
        <fullName evidence="1">Uncharacterized protein</fullName>
    </submittedName>
</protein>
<feature type="non-terminal residue" evidence="1">
    <location>
        <position position="1"/>
    </location>
</feature>
<evidence type="ECO:0000313" key="1">
    <source>
        <dbReference type="EMBL" id="TEA38612.1"/>
    </source>
</evidence>
<organism evidence="1 2">
    <name type="scientific">Sousa chinensis</name>
    <name type="common">Indo-pacific humpbacked dolphin</name>
    <name type="synonym">Steno chinensis</name>
    <dbReference type="NCBI Taxonomy" id="103600"/>
    <lineage>
        <taxon>Eukaryota</taxon>
        <taxon>Metazoa</taxon>
        <taxon>Chordata</taxon>
        <taxon>Craniata</taxon>
        <taxon>Vertebrata</taxon>
        <taxon>Euteleostomi</taxon>
        <taxon>Mammalia</taxon>
        <taxon>Eutheria</taxon>
        <taxon>Laurasiatheria</taxon>
        <taxon>Artiodactyla</taxon>
        <taxon>Whippomorpha</taxon>
        <taxon>Cetacea</taxon>
        <taxon>Odontoceti</taxon>
        <taxon>Delphinidae</taxon>
        <taxon>Sousa</taxon>
    </lineage>
</organism>
<proteinExistence type="predicted"/>
<dbReference type="AlphaFoldDB" id="A0A484GS94"/>
<dbReference type="EMBL" id="QWLN02004798">
    <property type="protein sequence ID" value="TEA38612.1"/>
    <property type="molecule type" value="Genomic_DNA"/>
</dbReference>
<name>A0A484GS94_SOUCH</name>
<accession>A0A484GS94</accession>
<gene>
    <name evidence="1" type="ORF">DBR06_SOUSAS110536</name>
</gene>
<comment type="caution">
    <text evidence="1">The sequence shown here is derived from an EMBL/GenBank/DDBJ whole genome shotgun (WGS) entry which is preliminary data.</text>
</comment>
<keyword evidence="2" id="KW-1185">Reference proteome</keyword>
<reference evidence="1 2" key="1">
    <citation type="journal article" date="2018" name="Genomics">
        <title>Molecular footprints of inshore aquatic adaptation in Indo-Pacific humpback dolphin (Sousa chinensis).</title>
        <authorList>
            <person name="Ming Y."/>
            <person name="Jian J."/>
            <person name="Yu F."/>
            <person name="Yu X."/>
            <person name="Wang J."/>
            <person name="Liu W."/>
        </authorList>
    </citation>
    <scope>NUCLEOTIDE SEQUENCE [LARGE SCALE GENOMIC DNA]</scope>
    <source>
        <strain evidence="1">MY-2018</strain>
        <tissue evidence="1">Skin</tissue>
    </source>
</reference>
<sequence length="61" mass="6288">SLVVQWVGLCVPNAGGLGSIPGRGARSHMHAQLGVCMPQLKAPHATTGSLHATAKKSECRN</sequence>
<dbReference type="Proteomes" id="UP000295264">
    <property type="component" value="Unassembled WGS sequence"/>
</dbReference>
<evidence type="ECO:0000313" key="2">
    <source>
        <dbReference type="Proteomes" id="UP000295264"/>
    </source>
</evidence>